<keyword evidence="3" id="KW-1185">Reference proteome</keyword>
<dbReference type="PANTHER" id="PTHR31616">
    <property type="entry name" value="TREHALASE"/>
    <property type="match status" value="1"/>
</dbReference>
<dbReference type="InterPro" id="IPR008928">
    <property type="entry name" value="6-hairpin_glycosidase_sf"/>
</dbReference>
<gene>
    <name evidence="2" type="ORF">KDK_70860</name>
</gene>
<name>A0A402AW13_9CHLR</name>
<dbReference type="RefSeq" id="WP_246035657.1">
    <property type="nucleotide sequence ID" value="NZ_BIFS01000002.1"/>
</dbReference>
<dbReference type="EMBL" id="BIFS01000002">
    <property type="protein sequence ID" value="GCE23286.1"/>
    <property type="molecule type" value="Genomic_DNA"/>
</dbReference>
<dbReference type="Gene3D" id="1.50.10.10">
    <property type="match status" value="1"/>
</dbReference>
<dbReference type="InterPro" id="IPR011613">
    <property type="entry name" value="GH15-like"/>
</dbReference>
<dbReference type="AlphaFoldDB" id="A0A402AW13"/>
<comment type="caution">
    <text evidence="2">The sequence shown here is derived from an EMBL/GenBank/DDBJ whole genome shotgun (WGS) entry which is preliminary data.</text>
</comment>
<dbReference type="GO" id="GO:0004553">
    <property type="term" value="F:hydrolase activity, hydrolyzing O-glycosyl compounds"/>
    <property type="evidence" value="ECO:0007669"/>
    <property type="project" value="TreeGrafter"/>
</dbReference>
<dbReference type="GO" id="GO:0005975">
    <property type="term" value="P:carbohydrate metabolic process"/>
    <property type="evidence" value="ECO:0007669"/>
    <property type="project" value="InterPro"/>
</dbReference>
<reference evidence="3" key="1">
    <citation type="submission" date="2018-12" db="EMBL/GenBank/DDBJ databases">
        <title>Tengunoibacter tsumagoiensis gen. nov., sp. nov., Dictyobacter kobayashii sp. nov., D. alpinus sp. nov., and D. joshuensis sp. nov. and description of Dictyobacteraceae fam. nov. within the order Ktedonobacterales isolated from Tengu-no-mugimeshi.</title>
        <authorList>
            <person name="Wang C.M."/>
            <person name="Zheng Y."/>
            <person name="Sakai Y."/>
            <person name="Toyoda A."/>
            <person name="Minakuchi Y."/>
            <person name="Abe K."/>
            <person name="Yokota A."/>
            <person name="Yabe S."/>
        </authorList>
    </citation>
    <scope>NUCLEOTIDE SEQUENCE [LARGE SCALE GENOMIC DNA]</scope>
    <source>
        <strain evidence="3">Uno11</strain>
    </source>
</reference>
<dbReference type="Proteomes" id="UP000287188">
    <property type="component" value="Unassembled WGS sequence"/>
</dbReference>
<evidence type="ECO:0000259" key="1">
    <source>
        <dbReference type="Pfam" id="PF00723"/>
    </source>
</evidence>
<dbReference type="InterPro" id="IPR012341">
    <property type="entry name" value="6hp_glycosidase-like_sf"/>
</dbReference>
<evidence type="ECO:0000313" key="2">
    <source>
        <dbReference type="EMBL" id="GCE23286.1"/>
    </source>
</evidence>
<dbReference type="PANTHER" id="PTHR31616:SF0">
    <property type="entry name" value="GLUCAN 1,4-ALPHA-GLUCOSIDASE"/>
    <property type="match status" value="1"/>
</dbReference>
<dbReference type="Pfam" id="PF00723">
    <property type="entry name" value="Glyco_hydro_15"/>
    <property type="match status" value="1"/>
</dbReference>
<organism evidence="2 3">
    <name type="scientific">Dictyobacter kobayashii</name>
    <dbReference type="NCBI Taxonomy" id="2014872"/>
    <lineage>
        <taxon>Bacteria</taxon>
        <taxon>Bacillati</taxon>
        <taxon>Chloroflexota</taxon>
        <taxon>Ktedonobacteria</taxon>
        <taxon>Ktedonobacterales</taxon>
        <taxon>Dictyobacteraceae</taxon>
        <taxon>Dictyobacter</taxon>
    </lineage>
</organism>
<proteinExistence type="predicted"/>
<sequence length="454" mass="52199">MPWPGYYCPLKEDGLGGVSAHFTLHARHKLYFLLECTCDGDAGIRPMTERHYQKDFEETMDFWQGWMSRCTYQGRWREMVQRSALVLKLLTYAPTGAIVAAPTTSLPESIGGPRNWDYRFTWLRDAAFTLYGLLTLGFYDEAESFMGWLDDRCHELEPNGSLQPMYGIDGRRDLEEFTLDHLEGYRKSRPVRIGNGAYKQKQLDIYGELIDSIYIFNRHQDISYDLWKHLRHLLVWLEDHWREPDEGIWEVRGGQKPFLHSRVMSWVAFDRALRIARHRGLPAPISDWTAVSAEIYDDIMENGWHEQKKSFVQYYGSDEVDASALLMVLTKFCGPTDPQMLSTLSRIQRELTTDSHVYRYVPSRAASDGLKGTEGTFSPCSFWLVETLARAGRLLEARMVLEKMLSYANHVGLYAEEVSPTGEALGNFPQAFTHLALISSCYNLDRALNGKLLG</sequence>
<protein>
    <recommendedName>
        <fullName evidence="1">GH15-like domain-containing protein</fullName>
    </recommendedName>
</protein>
<dbReference type="SUPFAM" id="SSF48208">
    <property type="entry name" value="Six-hairpin glycosidases"/>
    <property type="match status" value="1"/>
</dbReference>
<accession>A0A402AW13</accession>
<feature type="domain" description="GH15-like" evidence="1">
    <location>
        <begin position="76"/>
        <end position="440"/>
    </location>
</feature>
<evidence type="ECO:0000313" key="3">
    <source>
        <dbReference type="Proteomes" id="UP000287188"/>
    </source>
</evidence>